<accession>A0A939JZZ5</accession>
<dbReference type="InterPro" id="IPR050559">
    <property type="entry name" value="P-Pant_transferase_sf"/>
</dbReference>
<organism evidence="6 7">
    <name type="scientific">Fibrella rubiginis</name>
    <dbReference type="NCBI Taxonomy" id="2817060"/>
    <lineage>
        <taxon>Bacteria</taxon>
        <taxon>Pseudomonadati</taxon>
        <taxon>Bacteroidota</taxon>
        <taxon>Cytophagia</taxon>
        <taxon>Cytophagales</taxon>
        <taxon>Spirosomataceae</taxon>
        <taxon>Fibrella</taxon>
    </lineage>
</organism>
<proteinExistence type="inferred from homology"/>
<comment type="caution">
    <text evidence="6">The sequence shown here is derived from an EMBL/GenBank/DDBJ whole genome shotgun (WGS) entry which is preliminary data.</text>
</comment>
<sequence>MATVSCLTLPLVSWLPWSANARDNAPDTSVLVFRCAVNSPMATSTPLHLLTTAEWQRASRFHQSIDRQRFVLGRSLLRQVTAHFSGQSPEQIELLVGPRGKPEWVNSAGWQVNLAHAGAWVLLALAKQAVGIDVEEIQSGFDYYSLTNSVLSNIEQDYTAQQVNSQHAFYDLWTRKEALVKATGLGLSEHLPHVPVLAGTHIVADDKIGGAGLFTIANFWVDNQHPAAVAWAGALSTTHSPVTCYTV</sequence>
<evidence type="ECO:0000256" key="3">
    <source>
        <dbReference type="SAM" id="SignalP"/>
    </source>
</evidence>
<evidence type="ECO:0000259" key="5">
    <source>
        <dbReference type="Pfam" id="PF22624"/>
    </source>
</evidence>
<dbReference type="EMBL" id="JAFMYV010000001">
    <property type="protein sequence ID" value="MBO0935557.1"/>
    <property type="molecule type" value="Genomic_DNA"/>
</dbReference>
<evidence type="ECO:0000256" key="2">
    <source>
        <dbReference type="ARBA" id="ARBA00022679"/>
    </source>
</evidence>
<dbReference type="Pfam" id="PF22624">
    <property type="entry name" value="AASDHPPT_N"/>
    <property type="match status" value="1"/>
</dbReference>
<dbReference type="AlphaFoldDB" id="A0A939JZZ5"/>
<dbReference type="GO" id="GO:0019878">
    <property type="term" value="P:lysine biosynthetic process via aminoadipic acid"/>
    <property type="evidence" value="ECO:0007669"/>
    <property type="project" value="TreeGrafter"/>
</dbReference>
<protein>
    <submittedName>
        <fullName evidence="6">4'-phosphopantetheinyl transferase superfamily protein</fullName>
    </submittedName>
</protein>
<dbReference type="InterPro" id="IPR008278">
    <property type="entry name" value="4-PPantetheinyl_Trfase_dom"/>
</dbReference>
<comment type="similarity">
    <text evidence="1">Belongs to the P-Pant transferase superfamily. Gsp/Sfp/HetI/AcpT family.</text>
</comment>
<feature type="signal peptide" evidence="3">
    <location>
        <begin position="1"/>
        <end position="21"/>
    </location>
</feature>
<evidence type="ECO:0000256" key="1">
    <source>
        <dbReference type="ARBA" id="ARBA00010990"/>
    </source>
</evidence>
<keyword evidence="2 6" id="KW-0808">Transferase</keyword>
<name>A0A939JZZ5_9BACT</name>
<dbReference type="InterPro" id="IPR037143">
    <property type="entry name" value="4-PPantetheinyl_Trfase_dom_sf"/>
</dbReference>
<evidence type="ECO:0000259" key="4">
    <source>
        <dbReference type="Pfam" id="PF01648"/>
    </source>
</evidence>
<dbReference type="GO" id="GO:0008897">
    <property type="term" value="F:holo-[acyl-carrier-protein] synthase activity"/>
    <property type="evidence" value="ECO:0007669"/>
    <property type="project" value="InterPro"/>
</dbReference>
<dbReference type="RefSeq" id="WP_207363102.1">
    <property type="nucleotide sequence ID" value="NZ_JAFMYV010000001.1"/>
</dbReference>
<evidence type="ECO:0000313" key="7">
    <source>
        <dbReference type="Proteomes" id="UP000664034"/>
    </source>
</evidence>
<evidence type="ECO:0000313" key="6">
    <source>
        <dbReference type="EMBL" id="MBO0935557.1"/>
    </source>
</evidence>
<dbReference type="GO" id="GO:0000287">
    <property type="term" value="F:magnesium ion binding"/>
    <property type="evidence" value="ECO:0007669"/>
    <property type="project" value="InterPro"/>
</dbReference>
<keyword evidence="3" id="KW-0732">Signal</keyword>
<feature type="domain" description="4'-phosphopantetheinyl transferase N-terminal" evidence="5">
    <location>
        <begin position="47"/>
        <end position="124"/>
    </location>
</feature>
<dbReference type="Gene3D" id="3.90.470.20">
    <property type="entry name" value="4'-phosphopantetheinyl transferase domain"/>
    <property type="match status" value="2"/>
</dbReference>
<gene>
    <name evidence="6" type="ORF">J2I47_03250</name>
</gene>
<dbReference type="Proteomes" id="UP000664034">
    <property type="component" value="Unassembled WGS sequence"/>
</dbReference>
<dbReference type="GO" id="GO:0005829">
    <property type="term" value="C:cytosol"/>
    <property type="evidence" value="ECO:0007669"/>
    <property type="project" value="TreeGrafter"/>
</dbReference>
<keyword evidence="7" id="KW-1185">Reference proteome</keyword>
<dbReference type="PANTHER" id="PTHR12215">
    <property type="entry name" value="PHOSPHOPANTETHEINE TRANSFERASE"/>
    <property type="match status" value="1"/>
</dbReference>
<reference evidence="6" key="1">
    <citation type="submission" date="2021-03" db="EMBL/GenBank/DDBJ databases">
        <title>Fibrella sp. HMF5335 genome sequencing and assembly.</title>
        <authorList>
            <person name="Kang H."/>
            <person name="Kim H."/>
            <person name="Bae S."/>
            <person name="Joh K."/>
        </authorList>
    </citation>
    <scope>NUCLEOTIDE SEQUENCE</scope>
    <source>
        <strain evidence="6">HMF5335</strain>
    </source>
</reference>
<dbReference type="SUPFAM" id="SSF56214">
    <property type="entry name" value="4'-phosphopantetheinyl transferase"/>
    <property type="match status" value="2"/>
</dbReference>
<dbReference type="PANTHER" id="PTHR12215:SF10">
    <property type="entry name" value="L-AMINOADIPATE-SEMIALDEHYDE DEHYDROGENASE-PHOSPHOPANTETHEINYL TRANSFERASE"/>
    <property type="match status" value="1"/>
</dbReference>
<feature type="domain" description="4'-phosphopantetheinyl transferase" evidence="4">
    <location>
        <begin position="129"/>
        <end position="191"/>
    </location>
</feature>
<dbReference type="InterPro" id="IPR055066">
    <property type="entry name" value="AASDHPPT_N"/>
</dbReference>
<feature type="chain" id="PRO_5037161363" evidence="3">
    <location>
        <begin position="22"/>
        <end position="247"/>
    </location>
</feature>
<dbReference type="Pfam" id="PF01648">
    <property type="entry name" value="ACPS"/>
    <property type="match status" value="1"/>
</dbReference>